<dbReference type="PANTHER" id="PTHR27007">
    <property type="match status" value="1"/>
</dbReference>
<dbReference type="AlphaFoldDB" id="A0A7J8RZY5"/>
<dbReference type="Gene3D" id="1.10.510.10">
    <property type="entry name" value="Transferase(Phosphotransferase) domain 1"/>
    <property type="match status" value="1"/>
</dbReference>
<sequence length="115" mass="12379">MGPGRLHFKTAVGTLGYMAPELARTGKANTSTDIYGLGIFMLEVACGRKPIEPQTPPEEAFLADWITGCWDKGDILTTTDKRLEKSFVGQQAELVLKLGLLCSHPVAAARPSMSS</sequence>
<dbReference type="Pfam" id="PF00069">
    <property type="entry name" value="Pkinase"/>
    <property type="match status" value="1"/>
</dbReference>
<evidence type="ECO:0000313" key="5">
    <source>
        <dbReference type="Proteomes" id="UP000593561"/>
    </source>
</evidence>
<name>A0A7J8RZY5_GOSDV</name>
<dbReference type="InterPro" id="IPR011009">
    <property type="entry name" value="Kinase-like_dom_sf"/>
</dbReference>
<dbReference type="SUPFAM" id="SSF56112">
    <property type="entry name" value="Protein kinase-like (PK-like)"/>
    <property type="match status" value="1"/>
</dbReference>
<organism evidence="4 5">
    <name type="scientific">Gossypium davidsonii</name>
    <name type="common">Davidson's cotton</name>
    <name type="synonym">Gossypium klotzschianum subsp. davidsonii</name>
    <dbReference type="NCBI Taxonomy" id="34287"/>
    <lineage>
        <taxon>Eukaryota</taxon>
        <taxon>Viridiplantae</taxon>
        <taxon>Streptophyta</taxon>
        <taxon>Embryophyta</taxon>
        <taxon>Tracheophyta</taxon>
        <taxon>Spermatophyta</taxon>
        <taxon>Magnoliopsida</taxon>
        <taxon>eudicotyledons</taxon>
        <taxon>Gunneridae</taxon>
        <taxon>Pentapetalae</taxon>
        <taxon>rosids</taxon>
        <taxon>malvids</taxon>
        <taxon>Malvales</taxon>
        <taxon>Malvaceae</taxon>
        <taxon>Malvoideae</taxon>
        <taxon>Gossypium</taxon>
    </lineage>
</organism>
<feature type="non-terminal residue" evidence="4">
    <location>
        <position position="115"/>
    </location>
</feature>
<evidence type="ECO:0000313" key="4">
    <source>
        <dbReference type="EMBL" id="MBA0619369.1"/>
    </source>
</evidence>
<dbReference type="PROSITE" id="PS50011">
    <property type="entry name" value="PROTEIN_KINASE_DOM"/>
    <property type="match status" value="1"/>
</dbReference>
<proteinExistence type="predicted"/>
<evidence type="ECO:0000256" key="1">
    <source>
        <dbReference type="ARBA" id="ARBA00022741"/>
    </source>
</evidence>
<gene>
    <name evidence="4" type="ORF">Godav_028553</name>
</gene>
<evidence type="ECO:0000256" key="2">
    <source>
        <dbReference type="ARBA" id="ARBA00022840"/>
    </source>
</evidence>
<dbReference type="GO" id="GO:0004672">
    <property type="term" value="F:protein kinase activity"/>
    <property type="evidence" value="ECO:0007669"/>
    <property type="project" value="InterPro"/>
</dbReference>
<accession>A0A7J8RZY5</accession>
<dbReference type="Proteomes" id="UP000593561">
    <property type="component" value="Unassembled WGS sequence"/>
</dbReference>
<feature type="domain" description="Protein kinase" evidence="3">
    <location>
        <begin position="1"/>
        <end position="115"/>
    </location>
</feature>
<evidence type="ECO:0000259" key="3">
    <source>
        <dbReference type="PROSITE" id="PS50011"/>
    </source>
</evidence>
<keyword evidence="5" id="KW-1185">Reference proteome</keyword>
<dbReference type="EMBL" id="JABFAC010000007">
    <property type="protein sequence ID" value="MBA0619369.1"/>
    <property type="molecule type" value="Genomic_DNA"/>
</dbReference>
<dbReference type="GO" id="GO:0005524">
    <property type="term" value="F:ATP binding"/>
    <property type="evidence" value="ECO:0007669"/>
    <property type="project" value="UniProtKB-KW"/>
</dbReference>
<comment type="caution">
    <text evidence="4">The sequence shown here is derived from an EMBL/GenBank/DDBJ whole genome shotgun (WGS) entry which is preliminary data.</text>
</comment>
<keyword evidence="2" id="KW-0067">ATP-binding</keyword>
<reference evidence="4 5" key="1">
    <citation type="journal article" date="2019" name="Genome Biol. Evol.">
        <title>Insights into the evolution of the New World diploid cottons (Gossypium, subgenus Houzingenia) based on genome sequencing.</title>
        <authorList>
            <person name="Grover C.E."/>
            <person name="Arick M.A. 2nd"/>
            <person name="Thrash A."/>
            <person name="Conover J.L."/>
            <person name="Sanders W.S."/>
            <person name="Peterson D.G."/>
            <person name="Frelichowski J.E."/>
            <person name="Scheffler J.A."/>
            <person name="Scheffler B.E."/>
            <person name="Wendel J.F."/>
        </authorList>
    </citation>
    <scope>NUCLEOTIDE SEQUENCE [LARGE SCALE GENOMIC DNA]</scope>
    <source>
        <strain evidence="4">27</strain>
        <tissue evidence="4">Leaf</tissue>
    </source>
</reference>
<protein>
    <recommendedName>
        <fullName evidence="3">Protein kinase domain-containing protein</fullName>
    </recommendedName>
</protein>
<dbReference type="InterPro" id="IPR000719">
    <property type="entry name" value="Prot_kinase_dom"/>
</dbReference>
<dbReference type="InterPro" id="IPR050528">
    <property type="entry name" value="L-type_Lectin-RKs"/>
</dbReference>
<keyword evidence="1" id="KW-0547">Nucleotide-binding</keyword>